<gene>
    <name evidence="1" type="ORF">ACFP1Z_31520</name>
</gene>
<comment type="caution">
    <text evidence="1">The sequence shown here is derived from an EMBL/GenBank/DDBJ whole genome shotgun (WGS) entry which is preliminary data.</text>
</comment>
<dbReference type="Proteomes" id="UP001596083">
    <property type="component" value="Unassembled WGS sequence"/>
</dbReference>
<proteinExistence type="predicted"/>
<name>A0ABW0ZDQ2_9ACTN</name>
<evidence type="ECO:0000313" key="2">
    <source>
        <dbReference type="Proteomes" id="UP001596083"/>
    </source>
</evidence>
<dbReference type="RefSeq" id="WP_390321161.1">
    <property type="nucleotide sequence ID" value="NZ_JBHSPB010000032.1"/>
</dbReference>
<keyword evidence="2" id="KW-1185">Reference proteome</keyword>
<sequence length="94" mass="9895">MLAEGTAAQADQRRDQLQDMEYTGVVTSAPVVTSTATHVAGSFRGWDGTHLTSVMWFLKLPSGTAFRVAVGVDVPAELVRLLMDGDAGVSTCPA</sequence>
<dbReference type="EMBL" id="JBHSPB010000032">
    <property type="protein sequence ID" value="MFC5724690.1"/>
    <property type="molecule type" value="Genomic_DNA"/>
</dbReference>
<accession>A0ABW0ZDQ2</accession>
<reference evidence="2" key="1">
    <citation type="journal article" date="2019" name="Int. J. Syst. Evol. Microbiol.">
        <title>The Global Catalogue of Microorganisms (GCM) 10K type strain sequencing project: providing services to taxonomists for standard genome sequencing and annotation.</title>
        <authorList>
            <consortium name="The Broad Institute Genomics Platform"/>
            <consortium name="The Broad Institute Genome Sequencing Center for Infectious Disease"/>
            <person name="Wu L."/>
            <person name="Ma J."/>
        </authorList>
    </citation>
    <scope>NUCLEOTIDE SEQUENCE [LARGE SCALE GENOMIC DNA]</scope>
    <source>
        <strain evidence="2">CGMCC 4.7304</strain>
    </source>
</reference>
<evidence type="ECO:0000313" key="1">
    <source>
        <dbReference type="EMBL" id="MFC5724690.1"/>
    </source>
</evidence>
<organism evidence="1 2">
    <name type="scientific">Streptomyces gamaensis</name>
    <dbReference type="NCBI Taxonomy" id="1763542"/>
    <lineage>
        <taxon>Bacteria</taxon>
        <taxon>Bacillati</taxon>
        <taxon>Actinomycetota</taxon>
        <taxon>Actinomycetes</taxon>
        <taxon>Kitasatosporales</taxon>
        <taxon>Streptomycetaceae</taxon>
        <taxon>Streptomyces</taxon>
    </lineage>
</organism>
<protein>
    <submittedName>
        <fullName evidence="1">Uncharacterized protein</fullName>
    </submittedName>
</protein>